<dbReference type="InterPro" id="IPR005467">
    <property type="entry name" value="His_kinase_dom"/>
</dbReference>
<dbReference type="PANTHER" id="PTHR45436">
    <property type="entry name" value="SENSOR HISTIDINE KINASE YKOH"/>
    <property type="match status" value="1"/>
</dbReference>
<dbReference type="Pfam" id="PF00512">
    <property type="entry name" value="HisKA"/>
    <property type="match status" value="1"/>
</dbReference>
<dbReference type="Proteomes" id="UP001525968">
    <property type="component" value="Unassembled WGS sequence"/>
</dbReference>
<proteinExistence type="predicted"/>
<evidence type="ECO:0000256" key="11">
    <source>
        <dbReference type="ARBA" id="ARBA00023012"/>
    </source>
</evidence>
<keyword evidence="5" id="KW-0808">Transferase</keyword>
<dbReference type="InterPro" id="IPR003661">
    <property type="entry name" value="HisK_dim/P_dom"/>
</dbReference>
<keyword evidence="9 15" id="KW-0067">ATP-binding</keyword>
<dbReference type="InterPro" id="IPR036097">
    <property type="entry name" value="HisK_dim/P_sf"/>
</dbReference>
<comment type="caution">
    <text evidence="15">The sequence shown here is derived from an EMBL/GenBank/DDBJ whole genome shotgun (WGS) entry which is preliminary data.</text>
</comment>
<keyword evidence="7" id="KW-0547">Nucleotide-binding</keyword>
<evidence type="ECO:0000256" key="1">
    <source>
        <dbReference type="ARBA" id="ARBA00000085"/>
    </source>
</evidence>
<keyword evidence="12 13" id="KW-0472">Membrane</keyword>
<dbReference type="GO" id="GO:0005524">
    <property type="term" value="F:ATP binding"/>
    <property type="evidence" value="ECO:0007669"/>
    <property type="project" value="UniProtKB-KW"/>
</dbReference>
<dbReference type="InterPro" id="IPR050428">
    <property type="entry name" value="TCS_sensor_his_kinase"/>
</dbReference>
<evidence type="ECO:0000256" key="6">
    <source>
        <dbReference type="ARBA" id="ARBA00022692"/>
    </source>
</evidence>
<dbReference type="CDD" id="cd00082">
    <property type="entry name" value="HisKA"/>
    <property type="match status" value="1"/>
</dbReference>
<dbReference type="PROSITE" id="PS50109">
    <property type="entry name" value="HIS_KIN"/>
    <property type="match status" value="1"/>
</dbReference>
<name>A0ABT2PGT6_9BURK</name>
<keyword evidence="8" id="KW-0418">Kinase</keyword>
<feature type="domain" description="Histidine kinase" evidence="14">
    <location>
        <begin position="238"/>
        <end position="476"/>
    </location>
</feature>
<dbReference type="InterPro" id="IPR036890">
    <property type="entry name" value="HATPase_C_sf"/>
</dbReference>
<keyword evidence="11" id="KW-0902">Two-component regulatory system</keyword>
<dbReference type="SUPFAM" id="SSF47384">
    <property type="entry name" value="Homodimeric domain of signal transducing histidine kinase"/>
    <property type="match status" value="1"/>
</dbReference>
<organism evidence="15 16">
    <name type="scientific">Acidovorax bellezanensis</name>
    <dbReference type="NCBI Taxonomy" id="2976702"/>
    <lineage>
        <taxon>Bacteria</taxon>
        <taxon>Pseudomonadati</taxon>
        <taxon>Pseudomonadota</taxon>
        <taxon>Betaproteobacteria</taxon>
        <taxon>Burkholderiales</taxon>
        <taxon>Comamonadaceae</taxon>
        <taxon>Acidovorax</taxon>
    </lineage>
</organism>
<dbReference type="PANTHER" id="PTHR45436:SF14">
    <property type="entry name" value="SENSOR PROTEIN QSEC"/>
    <property type="match status" value="1"/>
</dbReference>
<reference evidence="15 16" key="1">
    <citation type="submission" date="2022-09" db="EMBL/GenBank/DDBJ databases">
        <title>Draft genome of isolate Be4.</title>
        <authorList>
            <person name="Sanchez-Castro I."/>
            <person name="Martinez-Rodriguez P."/>
            <person name="Descostes M."/>
            <person name="Merroun M."/>
        </authorList>
    </citation>
    <scope>NUCLEOTIDE SEQUENCE [LARGE SCALE GENOMIC DNA]</scope>
    <source>
        <strain evidence="15 16">Be4</strain>
    </source>
</reference>
<dbReference type="InterPro" id="IPR004358">
    <property type="entry name" value="Sig_transdc_His_kin-like_C"/>
</dbReference>
<keyword evidence="6 13" id="KW-0812">Transmembrane</keyword>
<dbReference type="RefSeq" id="WP_261498555.1">
    <property type="nucleotide sequence ID" value="NZ_JAODYH010000002.1"/>
</dbReference>
<evidence type="ECO:0000256" key="5">
    <source>
        <dbReference type="ARBA" id="ARBA00022679"/>
    </source>
</evidence>
<evidence type="ECO:0000256" key="13">
    <source>
        <dbReference type="SAM" id="Phobius"/>
    </source>
</evidence>
<evidence type="ECO:0000256" key="9">
    <source>
        <dbReference type="ARBA" id="ARBA00022840"/>
    </source>
</evidence>
<keyword evidence="16" id="KW-1185">Reference proteome</keyword>
<keyword evidence="10 13" id="KW-1133">Transmembrane helix</keyword>
<sequence>MKKSLRLRLVLGVCLTMCALWSSVAAWMFTNMRHELHSMLDDRLIASTKMVAGVVQQLQPTQLTSPAQAPAMDILSVIARDGVACEVSLVRSEVDIRPIAQTSNSPGFDSLGATGFSRITKGGKAWRTYVLEENGIRIATADRMDVREHLVQSLAYSLVLPFLAALIGILLLTWWCCSLALKPLQRLQQELARRPPRDPHPVQAGQDVVELAPLVLSLNDLLARMNAAIERERRWTADAAHELRTPLTAIKTHVQVAQLVMDRAEASGALPQASTALQQAGQGIAHMHETLEQLLLLARVETGQSQEGPTTRGAAITLAFEQACSQSQQQAGARLEMSVDSPAPWRWEQLELPIAPALLTCAITNLTDNALRHHCGDARVTARLALTSAPLPAATPGDPPPLQLLVRIQDQGAGMTAEECQLATQRFWRKSSAVHGSGLGLTIVQRIAQSAGGCLRLQPGPEGAGLVAELRLPLRLLTGGTGTLTQA</sequence>
<dbReference type="SUPFAM" id="SSF55874">
    <property type="entry name" value="ATPase domain of HSP90 chaperone/DNA topoisomerase II/histidine kinase"/>
    <property type="match status" value="1"/>
</dbReference>
<dbReference type="EMBL" id="JAODYH010000002">
    <property type="protein sequence ID" value="MCT9809625.1"/>
    <property type="molecule type" value="Genomic_DNA"/>
</dbReference>
<dbReference type="InterPro" id="IPR003594">
    <property type="entry name" value="HATPase_dom"/>
</dbReference>
<dbReference type="EC" id="2.7.13.3" evidence="3"/>
<evidence type="ECO:0000256" key="7">
    <source>
        <dbReference type="ARBA" id="ARBA00022741"/>
    </source>
</evidence>
<evidence type="ECO:0000313" key="16">
    <source>
        <dbReference type="Proteomes" id="UP001525968"/>
    </source>
</evidence>
<dbReference type="PRINTS" id="PR00344">
    <property type="entry name" value="BCTRLSENSOR"/>
</dbReference>
<dbReference type="SMART" id="SM00388">
    <property type="entry name" value="HisKA"/>
    <property type="match status" value="1"/>
</dbReference>
<keyword evidence="4" id="KW-0597">Phosphoprotein</keyword>
<accession>A0ABT2PGT6</accession>
<evidence type="ECO:0000256" key="10">
    <source>
        <dbReference type="ARBA" id="ARBA00022989"/>
    </source>
</evidence>
<dbReference type="Gene3D" id="3.30.565.10">
    <property type="entry name" value="Histidine kinase-like ATPase, C-terminal domain"/>
    <property type="match status" value="1"/>
</dbReference>
<evidence type="ECO:0000256" key="8">
    <source>
        <dbReference type="ARBA" id="ARBA00022777"/>
    </source>
</evidence>
<protein>
    <recommendedName>
        <fullName evidence="3">histidine kinase</fullName>
        <ecNumber evidence="3">2.7.13.3</ecNumber>
    </recommendedName>
</protein>
<evidence type="ECO:0000256" key="4">
    <source>
        <dbReference type="ARBA" id="ARBA00022553"/>
    </source>
</evidence>
<dbReference type="Gene3D" id="1.10.287.130">
    <property type="match status" value="1"/>
</dbReference>
<evidence type="ECO:0000256" key="3">
    <source>
        <dbReference type="ARBA" id="ARBA00012438"/>
    </source>
</evidence>
<feature type="transmembrane region" description="Helical" evidence="13">
    <location>
        <begin position="154"/>
        <end position="181"/>
    </location>
</feature>
<gene>
    <name evidence="15" type="ORF">N0K08_03160</name>
</gene>
<dbReference type="Pfam" id="PF02518">
    <property type="entry name" value="HATPase_c"/>
    <property type="match status" value="1"/>
</dbReference>
<evidence type="ECO:0000256" key="12">
    <source>
        <dbReference type="ARBA" id="ARBA00023136"/>
    </source>
</evidence>
<evidence type="ECO:0000313" key="15">
    <source>
        <dbReference type="EMBL" id="MCT9809625.1"/>
    </source>
</evidence>
<evidence type="ECO:0000256" key="2">
    <source>
        <dbReference type="ARBA" id="ARBA00004141"/>
    </source>
</evidence>
<evidence type="ECO:0000259" key="14">
    <source>
        <dbReference type="PROSITE" id="PS50109"/>
    </source>
</evidence>
<comment type="catalytic activity">
    <reaction evidence="1">
        <text>ATP + protein L-histidine = ADP + protein N-phospho-L-histidine.</text>
        <dbReference type="EC" id="2.7.13.3"/>
    </reaction>
</comment>
<dbReference type="SMART" id="SM00387">
    <property type="entry name" value="HATPase_c"/>
    <property type="match status" value="1"/>
</dbReference>
<comment type="subcellular location">
    <subcellularLocation>
        <location evidence="2">Membrane</location>
        <topology evidence="2">Multi-pass membrane protein</topology>
    </subcellularLocation>
</comment>